<dbReference type="SMART" id="SM00345">
    <property type="entry name" value="HTH_GNTR"/>
    <property type="match status" value="1"/>
</dbReference>
<dbReference type="Gene3D" id="1.20.120.530">
    <property type="entry name" value="GntR ligand-binding domain-like"/>
    <property type="match status" value="1"/>
</dbReference>
<dbReference type="EMBL" id="SMKR01000042">
    <property type="protein sequence ID" value="TDD26820.1"/>
    <property type="molecule type" value="Genomic_DNA"/>
</dbReference>
<dbReference type="Proteomes" id="UP000295172">
    <property type="component" value="Unassembled WGS sequence"/>
</dbReference>
<dbReference type="InterPro" id="IPR000524">
    <property type="entry name" value="Tscrpt_reg_HTH_GntR"/>
</dbReference>
<dbReference type="Pfam" id="PF07729">
    <property type="entry name" value="FCD"/>
    <property type="match status" value="1"/>
</dbReference>
<keyword evidence="6" id="KW-1185">Reference proteome</keyword>
<keyword evidence="3" id="KW-0804">Transcription</keyword>
<dbReference type="Pfam" id="PF00392">
    <property type="entry name" value="GntR"/>
    <property type="match status" value="1"/>
</dbReference>
<dbReference type="InterPro" id="IPR036388">
    <property type="entry name" value="WH-like_DNA-bd_sf"/>
</dbReference>
<dbReference type="AlphaFoldDB" id="A0A4R4X8L9"/>
<dbReference type="RefSeq" id="WP_132319413.1">
    <property type="nucleotide sequence ID" value="NZ_SMKR01000042.1"/>
</dbReference>
<dbReference type="PANTHER" id="PTHR43537">
    <property type="entry name" value="TRANSCRIPTIONAL REGULATOR, GNTR FAMILY"/>
    <property type="match status" value="1"/>
</dbReference>
<dbReference type="SUPFAM" id="SSF48008">
    <property type="entry name" value="GntR ligand-binding domain-like"/>
    <property type="match status" value="1"/>
</dbReference>
<dbReference type="PANTHER" id="PTHR43537:SF45">
    <property type="entry name" value="GNTR FAMILY REGULATORY PROTEIN"/>
    <property type="match status" value="1"/>
</dbReference>
<dbReference type="Gene3D" id="1.10.10.10">
    <property type="entry name" value="Winged helix-like DNA-binding domain superfamily/Winged helix DNA-binding domain"/>
    <property type="match status" value="1"/>
</dbReference>
<evidence type="ECO:0000256" key="3">
    <source>
        <dbReference type="ARBA" id="ARBA00023163"/>
    </source>
</evidence>
<dbReference type="InterPro" id="IPR036390">
    <property type="entry name" value="WH_DNA-bd_sf"/>
</dbReference>
<dbReference type="SUPFAM" id="SSF46785">
    <property type="entry name" value="Winged helix' DNA-binding domain"/>
    <property type="match status" value="1"/>
</dbReference>
<dbReference type="PROSITE" id="PS50949">
    <property type="entry name" value="HTH_GNTR"/>
    <property type="match status" value="1"/>
</dbReference>
<reference evidence="5 6" key="1">
    <citation type="submission" date="2019-02" db="EMBL/GenBank/DDBJ databases">
        <title>Draft genome sequences of novel Actinobacteria.</title>
        <authorList>
            <person name="Sahin N."/>
            <person name="Ay H."/>
            <person name="Saygin H."/>
        </authorList>
    </citation>
    <scope>NUCLEOTIDE SEQUENCE [LARGE SCALE GENOMIC DNA]</scope>
    <source>
        <strain evidence="5 6">16K104</strain>
    </source>
</reference>
<evidence type="ECO:0000256" key="2">
    <source>
        <dbReference type="ARBA" id="ARBA00023125"/>
    </source>
</evidence>
<dbReference type="GO" id="GO:0003700">
    <property type="term" value="F:DNA-binding transcription factor activity"/>
    <property type="evidence" value="ECO:0007669"/>
    <property type="project" value="InterPro"/>
</dbReference>
<dbReference type="GO" id="GO:0003677">
    <property type="term" value="F:DNA binding"/>
    <property type="evidence" value="ECO:0007669"/>
    <property type="project" value="UniProtKB-KW"/>
</dbReference>
<dbReference type="OrthoDB" id="8663149at2"/>
<evidence type="ECO:0000259" key="4">
    <source>
        <dbReference type="PROSITE" id="PS50949"/>
    </source>
</evidence>
<name>A0A4R4X8L9_9ACTN</name>
<comment type="caution">
    <text evidence="5">The sequence shown here is derived from an EMBL/GenBank/DDBJ whole genome shotgun (WGS) entry which is preliminary data.</text>
</comment>
<keyword evidence="2" id="KW-0238">DNA-binding</keyword>
<dbReference type="InterPro" id="IPR008920">
    <property type="entry name" value="TF_FadR/GntR_C"/>
</dbReference>
<dbReference type="InterPro" id="IPR011711">
    <property type="entry name" value="GntR_C"/>
</dbReference>
<evidence type="ECO:0000256" key="1">
    <source>
        <dbReference type="ARBA" id="ARBA00023015"/>
    </source>
</evidence>
<accession>A0A4R4X8L9</accession>
<evidence type="ECO:0000313" key="6">
    <source>
        <dbReference type="Proteomes" id="UP000295172"/>
    </source>
</evidence>
<keyword evidence="1" id="KW-0805">Transcription regulation</keyword>
<dbReference type="SMART" id="SM00895">
    <property type="entry name" value="FCD"/>
    <property type="match status" value="1"/>
</dbReference>
<proteinExistence type="predicted"/>
<feature type="domain" description="HTH gntR-type" evidence="4">
    <location>
        <begin position="20"/>
        <end position="87"/>
    </location>
</feature>
<gene>
    <name evidence="5" type="ORF">E1218_12240</name>
</gene>
<protein>
    <submittedName>
        <fullName evidence="5">GntR family transcriptional regulator</fullName>
    </submittedName>
</protein>
<organism evidence="5 6">
    <name type="scientific">Kribbella turkmenica</name>
    <dbReference type="NCBI Taxonomy" id="2530375"/>
    <lineage>
        <taxon>Bacteria</taxon>
        <taxon>Bacillati</taxon>
        <taxon>Actinomycetota</taxon>
        <taxon>Actinomycetes</taxon>
        <taxon>Propionibacteriales</taxon>
        <taxon>Kribbellaceae</taxon>
        <taxon>Kribbella</taxon>
    </lineage>
</organism>
<sequence>MTEQATDLNHELGGATLKASSLRDQALRVLRASIISGELRPGRLYALGTIAKQLGVSVTPVREAVLDLAKEGLVELARNRGFQVRAMTEHDLDEIVELRRMIEVAAVRSIAERKLLTEARELRALAAASETCVASGDWVGFLDNDRDFHMGILAHLGNQRLLDLVGIFRDQSRLYGLDRVAGTDILMQSTREHDSLLDAVLEGRGDDAANIMDTHLRHARGIWAGRAEDQAVERSQ</sequence>
<evidence type="ECO:0000313" key="5">
    <source>
        <dbReference type="EMBL" id="TDD26820.1"/>
    </source>
</evidence>
<dbReference type="CDD" id="cd07377">
    <property type="entry name" value="WHTH_GntR"/>
    <property type="match status" value="1"/>
</dbReference>